<dbReference type="EMBL" id="AQGS01000810">
    <property type="protein sequence ID" value="EPS36989.1"/>
    <property type="molecule type" value="Genomic_DNA"/>
</dbReference>
<reference evidence="1 2" key="1">
    <citation type="journal article" date="2013" name="PLoS Genet.">
        <title>Genomic mechanisms accounting for the adaptation to parasitism in nematode-trapping fungi.</title>
        <authorList>
            <person name="Meerupati T."/>
            <person name="Andersson K.M."/>
            <person name="Friman E."/>
            <person name="Kumar D."/>
            <person name="Tunlid A."/>
            <person name="Ahren D."/>
        </authorList>
    </citation>
    <scope>NUCLEOTIDE SEQUENCE [LARGE SCALE GENOMIC DNA]</scope>
    <source>
        <strain evidence="1 2">CBS 200.50</strain>
    </source>
</reference>
<dbReference type="HOGENOM" id="CLU_063249_0_0_1"/>
<accession>S8A2M8</accession>
<dbReference type="Proteomes" id="UP000015100">
    <property type="component" value="Unassembled WGS sequence"/>
</dbReference>
<name>S8A2M8_DACHA</name>
<keyword evidence="2" id="KW-1185">Reference proteome</keyword>
<dbReference type="STRING" id="1284197.S8A2M8"/>
<sequence>MSHAQSSAVSRPMVTTDMYTTGPMVPSLPSTTLGDYLADPALYAATLSMSTSHITPTHRSPPALSRSHSNYEFVQPNLLQTPSVAFDWLLTLNFTNYVYGYNYLAVEDNNAIRRLYRSLEKRRNSMERHRMYEMTGQVDTFYQEVGGPQRRNSALSSHWEYQSPSGAMPTNPIAHEDKRGSRWQSLVDTLSPEILLIDPYASNTFLSTLEHATDDDFEIAKAAVCSPGSRTWEVCLKLTGVHKMIEDLEEGKGNLAPEVRKWIAGEIQRRVHEAIPSVYAGSSRGSVHSLHSDLTLE</sequence>
<dbReference type="OrthoDB" id="539213at2759"/>
<dbReference type="OMA" id="IAHEDKR"/>
<dbReference type="AlphaFoldDB" id="S8A2M8"/>
<gene>
    <name evidence="1" type="ORF">H072_9424</name>
</gene>
<reference evidence="2" key="2">
    <citation type="submission" date="2013-04" db="EMBL/GenBank/DDBJ databases">
        <title>Genomic mechanisms accounting for the adaptation to parasitism in nematode-trapping fungi.</title>
        <authorList>
            <person name="Ahren D.G."/>
        </authorList>
    </citation>
    <scope>NUCLEOTIDE SEQUENCE [LARGE SCALE GENOMIC DNA]</scope>
    <source>
        <strain evidence="2">CBS 200.50</strain>
    </source>
</reference>
<organism evidence="1 2">
    <name type="scientific">Dactylellina haptotyla (strain CBS 200.50)</name>
    <name type="common">Nematode-trapping fungus</name>
    <name type="synonym">Monacrosporium haptotylum</name>
    <dbReference type="NCBI Taxonomy" id="1284197"/>
    <lineage>
        <taxon>Eukaryota</taxon>
        <taxon>Fungi</taxon>
        <taxon>Dikarya</taxon>
        <taxon>Ascomycota</taxon>
        <taxon>Pezizomycotina</taxon>
        <taxon>Orbiliomycetes</taxon>
        <taxon>Orbiliales</taxon>
        <taxon>Orbiliaceae</taxon>
        <taxon>Dactylellina</taxon>
    </lineage>
</organism>
<evidence type="ECO:0000313" key="1">
    <source>
        <dbReference type="EMBL" id="EPS36989.1"/>
    </source>
</evidence>
<protein>
    <submittedName>
        <fullName evidence="1">Uncharacterized protein</fullName>
    </submittedName>
</protein>
<proteinExistence type="predicted"/>
<comment type="caution">
    <text evidence="1">The sequence shown here is derived from an EMBL/GenBank/DDBJ whole genome shotgun (WGS) entry which is preliminary data.</text>
</comment>
<evidence type="ECO:0000313" key="2">
    <source>
        <dbReference type="Proteomes" id="UP000015100"/>
    </source>
</evidence>